<dbReference type="Proteomes" id="UP000186110">
    <property type="component" value="Chromosome"/>
</dbReference>
<evidence type="ECO:0000313" key="1">
    <source>
        <dbReference type="EMBL" id="APW42653.1"/>
    </source>
</evidence>
<gene>
    <name evidence="1" type="ORF">RS694_08990</name>
</gene>
<protein>
    <recommendedName>
        <fullName evidence="3">Lactate dehydrogenase</fullName>
    </recommendedName>
</protein>
<sequence>MPAELGSDDLTYEILGRIRLNAGQLQVWEQTPNDAVSEVLARNTSSHNIAQRVSGVGSALLEQLSSGAPHYRQTVANTTAPSSRSQIQTQAAKALNELQSQPSASLELRIKTQSGATVTLRIVDQQDARTGATGISAEIQVDGTLSAAEQKAVQALAGGFERAVQSLVGDETQVGLAKLTQFDSTLITRLDLQAKVYGRDDYGVRYQKLGVSFRADTSTREIKIARPDGEVAMSIDLRQPAFWGSAAQKAKAVDKYLARMDQAATRGRADRDLVQMFKSTFASLTASYGAQESNSLATREGALSEDDASWLTGLADFKAQLTATPRISNPRKRQEVDRFQYTVDQTTRATGSAATARTVDQAQNARLSAAYHQSLFSSAAPKLDSTTASQNYYYKQVEDSTTTQVRLQYDKHALVAASLTQLVEQSLRAQKFEHNKLLEDNTVSSQKPSVTDLLPLLKQLKDREDRNEITAEEKRQLLATWNDRVFATSST</sequence>
<dbReference type="AlphaFoldDB" id="A0A1P8K9J4"/>
<name>A0A1P8K9J4_9BURK</name>
<dbReference type="EMBL" id="CP019239">
    <property type="protein sequence ID" value="APW42653.1"/>
    <property type="molecule type" value="Genomic_DNA"/>
</dbReference>
<organism evidence="1 2">
    <name type="scientific">Rhodoferax saidenbachensis</name>
    <dbReference type="NCBI Taxonomy" id="1484693"/>
    <lineage>
        <taxon>Bacteria</taxon>
        <taxon>Pseudomonadati</taxon>
        <taxon>Pseudomonadota</taxon>
        <taxon>Betaproteobacteria</taxon>
        <taxon>Burkholderiales</taxon>
        <taxon>Comamonadaceae</taxon>
        <taxon>Rhodoferax</taxon>
    </lineage>
</organism>
<evidence type="ECO:0008006" key="3">
    <source>
        <dbReference type="Google" id="ProtNLM"/>
    </source>
</evidence>
<evidence type="ECO:0000313" key="2">
    <source>
        <dbReference type="Proteomes" id="UP000186110"/>
    </source>
</evidence>
<proteinExistence type="predicted"/>
<dbReference type="KEGG" id="rsb:RS694_08990"/>
<keyword evidence="2" id="KW-1185">Reference proteome</keyword>
<dbReference type="eggNOG" id="ENOG502ZK76">
    <property type="taxonomic scope" value="Bacteria"/>
</dbReference>
<reference evidence="1 2" key="1">
    <citation type="submission" date="2017-01" db="EMBL/GenBank/DDBJ databases">
        <authorList>
            <person name="Mah S.A."/>
            <person name="Swanson W.J."/>
            <person name="Moy G.W."/>
            <person name="Vacquier V.D."/>
        </authorList>
    </citation>
    <scope>NUCLEOTIDE SEQUENCE [LARGE SCALE GENOMIC DNA]</scope>
    <source>
        <strain evidence="1 2">DSM 22694</strain>
    </source>
</reference>
<accession>A0A1P8K9J4</accession>